<proteinExistence type="predicted"/>
<gene>
    <name evidence="1" type="ORF">PSON_ATCC_30995.1.T0950083</name>
</gene>
<accession>A0A8S1Q4T0</accession>
<organism evidence="1 2">
    <name type="scientific">Paramecium sonneborni</name>
    <dbReference type="NCBI Taxonomy" id="65129"/>
    <lineage>
        <taxon>Eukaryota</taxon>
        <taxon>Sar</taxon>
        <taxon>Alveolata</taxon>
        <taxon>Ciliophora</taxon>
        <taxon>Intramacronucleata</taxon>
        <taxon>Oligohymenophorea</taxon>
        <taxon>Peniculida</taxon>
        <taxon>Parameciidae</taxon>
        <taxon>Paramecium</taxon>
    </lineage>
</organism>
<comment type="caution">
    <text evidence="1">The sequence shown here is derived from an EMBL/GenBank/DDBJ whole genome shotgun (WGS) entry which is preliminary data.</text>
</comment>
<dbReference type="OrthoDB" id="307808at2759"/>
<dbReference type="Proteomes" id="UP000692954">
    <property type="component" value="Unassembled WGS sequence"/>
</dbReference>
<evidence type="ECO:0000313" key="1">
    <source>
        <dbReference type="EMBL" id="CAD8110154.1"/>
    </source>
</evidence>
<name>A0A8S1Q4T0_9CILI</name>
<evidence type="ECO:0000313" key="2">
    <source>
        <dbReference type="Proteomes" id="UP000692954"/>
    </source>
</evidence>
<protein>
    <submittedName>
        <fullName evidence="1">Uncharacterized protein</fullName>
    </submittedName>
</protein>
<keyword evidence="2" id="KW-1185">Reference proteome</keyword>
<sequence>MNNKQFKKKRIHEVNYAQKVLNSIQPDIQNIKLNQNLFHAQQVARHSSTLIKDIQKDVRQTLKKYDSQYKLSESNRKYTFTDSARKYQSEIPQPTQLSTEKELESLKQQQKILVTLLNNLQKQEQLILNQSTQRQEQQPQLQCIDKQWYQQKEKQLLDLKKKQVQISQPYKKKNDKADVIQLDISKLKKSPHNKSNTSQNFFSSRDKDIKLSSIPSLKQTKAYTKANQKHSVSPKKWEQYGVINKKNQQISSKSINKFEQHIYQNENNLHHSEKLKKGLEIKTETMNPRDYQYNKEFSNDLNDLIYLIDDLNEFNKKSKRFSIQK</sequence>
<dbReference type="AlphaFoldDB" id="A0A8S1Q4T0"/>
<dbReference type="EMBL" id="CAJJDN010000095">
    <property type="protein sequence ID" value="CAD8110154.1"/>
    <property type="molecule type" value="Genomic_DNA"/>
</dbReference>
<reference evidence="1" key="1">
    <citation type="submission" date="2021-01" db="EMBL/GenBank/DDBJ databases">
        <authorList>
            <consortium name="Genoscope - CEA"/>
            <person name="William W."/>
        </authorList>
    </citation>
    <scope>NUCLEOTIDE SEQUENCE</scope>
</reference>